<dbReference type="SUPFAM" id="SSF81296">
    <property type="entry name" value="E set domains"/>
    <property type="match status" value="1"/>
</dbReference>
<keyword evidence="5" id="KW-1185">Reference proteome</keyword>
<feature type="signal peptide" evidence="2">
    <location>
        <begin position="1"/>
        <end position="27"/>
    </location>
</feature>
<feature type="chain" id="PRO_5021313207" description="IPT/TIG domain-containing protein" evidence="2">
    <location>
        <begin position="28"/>
        <end position="459"/>
    </location>
</feature>
<dbReference type="InterPro" id="IPR002909">
    <property type="entry name" value="IPT_dom"/>
</dbReference>
<accession>A0A4Y1X2N3</accession>
<dbReference type="OrthoDB" id="791543at2"/>
<keyword evidence="2" id="KW-0732">Signal</keyword>
<evidence type="ECO:0000256" key="1">
    <source>
        <dbReference type="ARBA" id="ARBA00022737"/>
    </source>
</evidence>
<name>A0A4Y1X2N3_9BACT</name>
<organism evidence="4 5">
    <name type="scientific">Alistipes dispar</name>
    <dbReference type="NCBI Taxonomy" id="2585119"/>
    <lineage>
        <taxon>Bacteria</taxon>
        <taxon>Pseudomonadati</taxon>
        <taxon>Bacteroidota</taxon>
        <taxon>Bacteroidia</taxon>
        <taxon>Bacteroidales</taxon>
        <taxon>Rikenellaceae</taxon>
        <taxon>Alistipes</taxon>
    </lineage>
</organism>
<dbReference type="KEGG" id="ada:A5CPEGH6_13870"/>
<dbReference type="InterPro" id="IPR013783">
    <property type="entry name" value="Ig-like_fold"/>
</dbReference>
<dbReference type="PROSITE" id="PS51257">
    <property type="entry name" value="PROKAR_LIPOPROTEIN"/>
    <property type="match status" value="1"/>
</dbReference>
<dbReference type="CDD" id="cd00603">
    <property type="entry name" value="IPT_PCSR"/>
    <property type="match status" value="1"/>
</dbReference>
<dbReference type="EMBL" id="AP019736">
    <property type="protein sequence ID" value="BBL06749.1"/>
    <property type="molecule type" value="Genomic_DNA"/>
</dbReference>
<dbReference type="Pfam" id="PF01833">
    <property type="entry name" value="TIG"/>
    <property type="match status" value="1"/>
</dbReference>
<evidence type="ECO:0000259" key="3">
    <source>
        <dbReference type="Pfam" id="PF01833"/>
    </source>
</evidence>
<dbReference type="Gene3D" id="2.120.10.30">
    <property type="entry name" value="TolB, C-terminal domain"/>
    <property type="match status" value="1"/>
</dbReference>
<dbReference type="AlphaFoldDB" id="A0A4Y1X2N3"/>
<dbReference type="Pfam" id="PF01436">
    <property type="entry name" value="NHL"/>
    <property type="match status" value="2"/>
</dbReference>
<dbReference type="InterPro" id="IPR011042">
    <property type="entry name" value="6-blade_b-propeller_TolB-like"/>
</dbReference>
<dbReference type="Gene3D" id="2.60.40.10">
    <property type="entry name" value="Immunoglobulins"/>
    <property type="match status" value="1"/>
</dbReference>
<dbReference type="InterPro" id="IPR001258">
    <property type="entry name" value="NHL_repeat"/>
</dbReference>
<feature type="domain" description="IPT/TIG" evidence="3">
    <location>
        <begin position="45"/>
        <end position="112"/>
    </location>
</feature>
<dbReference type="PANTHER" id="PTHR13833">
    <property type="match status" value="1"/>
</dbReference>
<dbReference type="RefSeq" id="WP_141428547.1">
    <property type="nucleotide sequence ID" value="NZ_AP019736.1"/>
</dbReference>
<dbReference type="PANTHER" id="PTHR13833:SF71">
    <property type="entry name" value="NHL DOMAIN-CONTAINING PROTEIN"/>
    <property type="match status" value="1"/>
</dbReference>
<evidence type="ECO:0000313" key="5">
    <source>
        <dbReference type="Proteomes" id="UP000319374"/>
    </source>
</evidence>
<evidence type="ECO:0000313" key="4">
    <source>
        <dbReference type="EMBL" id="BBL06749.1"/>
    </source>
</evidence>
<sequence length="459" mass="50454">MKNFYRKCRLHVWLACLTAGLGLLSCSDDEGGGNSGYRPDQPIVLESFYPKTGSIATQVIIEGRNFGTDAKALNVYFNEKRAAVISSTGNRMLVLAPKLPGEECVISVSMGENEENKAQFDEIFEYIIQTNVSTVAGGEKGTDMPAGTSSLTGSYFAQKPESGIAVDENDNLYVRFKTDDDGGTHRVYMMSEEANSIKVLNDFSILVTGILLGTDLATGDVYWYHANIGNKEYGYFDPAADYANTKMGDIKWDHDLFYTDGNFAPVWNAIQTFTMSPADHKFYFYTNEGVVARWDPATGAGENLTPSERFIDSQGDIKGVVFDPRDPNIVYFSNKDHHCIYRHDIAAGTIEVWAGRKNTSGYLDGPLAEAQFNQPGQMAVDPEGEAIYVTDTENHCIRKITLSNGYVSTFAGTPKSSGYQNGPADMAKFNKPIGLAITSEGNLYVGDSENYAIRRIAIE</sequence>
<evidence type="ECO:0000256" key="2">
    <source>
        <dbReference type="SAM" id="SignalP"/>
    </source>
</evidence>
<dbReference type="SUPFAM" id="SSF63825">
    <property type="entry name" value="YWTD domain"/>
    <property type="match status" value="1"/>
</dbReference>
<dbReference type="GeneID" id="98673364"/>
<keyword evidence="1" id="KW-0677">Repeat</keyword>
<proteinExistence type="predicted"/>
<reference evidence="5" key="1">
    <citation type="submission" date="2019-06" db="EMBL/GenBank/DDBJ databases">
        <title>Alistipes onderdonkii subsp. vulgaris subsp. nov., Alistipes dispar sp. nov. and Alistipes communis sp. nov., isolated from human faeces, and creation of Alistipes onderdonkii subsp. onderdonkii subsp. nov.</title>
        <authorList>
            <person name="Sakamoto M."/>
            <person name="Ikeyama N."/>
            <person name="Ogata Y."/>
            <person name="Suda W."/>
            <person name="Iino T."/>
            <person name="Hattori M."/>
            <person name="Ohkuma M."/>
        </authorList>
    </citation>
    <scope>NUCLEOTIDE SEQUENCE [LARGE SCALE GENOMIC DNA]</scope>
    <source>
        <strain evidence="5">5CPEGH6</strain>
    </source>
</reference>
<dbReference type="Proteomes" id="UP000319374">
    <property type="component" value="Chromosome"/>
</dbReference>
<gene>
    <name evidence="4" type="ORF">A5CPEGH6_13870</name>
</gene>
<protein>
    <recommendedName>
        <fullName evidence="3">IPT/TIG domain-containing protein</fullName>
    </recommendedName>
</protein>
<dbReference type="InterPro" id="IPR014756">
    <property type="entry name" value="Ig_E-set"/>
</dbReference>